<sequence length="48" mass="5553">MAKKPNYSFEKRQRELAKQKKKDEKDAKKRAQREAAQGETPASSDESE</sequence>
<dbReference type="EMBL" id="CP029843">
    <property type="protein sequence ID" value="AWV07543.1"/>
    <property type="molecule type" value="Genomic_DNA"/>
</dbReference>
<reference evidence="2 3" key="1">
    <citation type="submission" date="2018-05" db="EMBL/GenBank/DDBJ databases">
        <title>The complete genome of Lysobacter maris HZ9B, a marine bacterium antagonistic against terrestrial plant pathogens.</title>
        <authorList>
            <person name="Zhang X.-Q."/>
        </authorList>
    </citation>
    <scope>NUCLEOTIDE SEQUENCE [LARGE SCALE GENOMIC DNA]</scope>
    <source>
        <strain evidence="2 3">HZ9B</strain>
    </source>
</reference>
<evidence type="ECO:0000313" key="2">
    <source>
        <dbReference type="EMBL" id="AWV07543.1"/>
    </source>
</evidence>
<proteinExistence type="predicted"/>
<feature type="compositionally biased region" description="Basic and acidic residues" evidence="1">
    <location>
        <begin position="9"/>
        <end position="33"/>
    </location>
</feature>
<dbReference type="Proteomes" id="UP000249447">
    <property type="component" value="Chromosome"/>
</dbReference>
<organism evidence="2 3">
    <name type="scientific">Marilutibacter maris</name>
    <dbReference type="NCBI Taxonomy" id="1605891"/>
    <lineage>
        <taxon>Bacteria</taxon>
        <taxon>Pseudomonadati</taxon>
        <taxon>Pseudomonadota</taxon>
        <taxon>Gammaproteobacteria</taxon>
        <taxon>Lysobacterales</taxon>
        <taxon>Lysobacteraceae</taxon>
        <taxon>Marilutibacter</taxon>
    </lineage>
</organism>
<dbReference type="AlphaFoldDB" id="A0A2U9T4U9"/>
<gene>
    <name evidence="2" type="ORF">C9I47_1854</name>
</gene>
<evidence type="ECO:0000256" key="1">
    <source>
        <dbReference type="SAM" id="MobiDB-lite"/>
    </source>
</evidence>
<accession>A0A2U9T4U9</accession>
<feature type="region of interest" description="Disordered" evidence="1">
    <location>
        <begin position="1"/>
        <end position="48"/>
    </location>
</feature>
<name>A0A2U9T4U9_9GAMM</name>
<dbReference type="RefSeq" id="WP_190238472.1">
    <property type="nucleotide sequence ID" value="NZ_CP029843.1"/>
</dbReference>
<dbReference type="KEGG" id="lmb:C9I47_1854"/>
<protein>
    <submittedName>
        <fullName evidence="2">Uncharacterized protein</fullName>
    </submittedName>
</protein>
<keyword evidence="3" id="KW-1185">Reference proteome</keyword>
<evidence type="ECO:0000313" key="3">
    <source>
        <dbReference type="Proteomes" id="UP000249447"/>
    </source>
</evidence>